<evidence type="ECO:0000256" key="1">
    <source>
        <dbReference type="SAM" id="Phobius"/>
    </source>
</evidence>
<dbReference type="PROSITE" id="PS51257">
    <property type="entry name" value="PROKAR_LIPOPROTEIN"/>
    <property type="match status" value="1"/>
</dbReference>
<dbReference type="AlphaFoldDB" id="A0A5C8PIX9"/>
<dbReference type="EMBL" id="VDUZ01000022">
    <property type="protein sequence ID" value="TXL73771.1"/>
    <property type="molecule type" value="Genomic_DNA"/>
</dbReference>
<accession>A0A5C8PIX9</accession>
<dbReference type="Proteomes" id="UP000321638">
    <property type="component" value="Unassembled WGS sequence"/>
</dbReference>
<keyword evidence="1" id="KW-0812">Transmembrane</keyword>
<keyword evidence="1" id="KW-0472">Membrane</keyword>
<sequence length="88" mass="10186">MEFFRPHILWSEHLRWYQRAALAAWWLGQAVGVSCLAIAAWVLMKANFARSVQPGAALLLLMGVAAVVIGRMLVMLAMRRKRRRRLYY</sequence>
<protein>
    <submittedName>
        <fullName evidence="2">Uncharacterized protein</fullName>
    </submittedName>
</protein>
<keyword evidence="3" id="KW-1185">Reference proteome</keyword>
<feature type="transmembrane region" description="Helical" evidence="1">
    <location>
        <begin position="21"/>
        <end position="44"/>
    </location>
</feature>
<gene>
    <name evidence="2" type="ORF">FHP25_19110</name>
</gene>
<dbReference type="RefSeq" id="WP_147848565.1">
    <property type="nucleotide sequence ID" value="NZ_VDUZ01000022.1"/>
</dbReference>
<evidence type="ECO:0000313" key="3">
    <source>
        <dbReference type="Proteomes" id="UP000321638"/>
    </source>
</evidence>
<dbReference type="OrthoDB" id="10008073at2"/>
<proteinExistence type="predicted"/>
<name>A0A5C8PIX9_9HYPH</name>
<evidence type="ECO:0000313" key="2">
    <source>
        <dbReference type="EMBL" id="TXL73771.1"/>
    </source>
</evidence>
<reference evidence="2 3" key="1">
    <citation type="submission" date="2019-06" db="EMBL/GenBank/DDBJ databases">
        <title>New taxonomy in bacterial strain CC-CFT640, isolated from vineyard.</title>
        <authorList>
            <person name="Lin S.-Y."/>
            <person name="Tsai C.-F."/>
            <person name="Young C.-C."/>
        </authorList>
    </citation>
    <scope>NUCLEOTIDE SEQUENCE [LARGE SCALE GENOMIC DNA]</scope>
    <source>
        <strain evidence="2 3">CC-CFT640</strain>
    </source>
</reference>
<keyword evidence="1" id="KW-1133">Transmembrane helix</keyword>
<comment type="caution">
    <text evidence="2">The sequence shown here is derived from an EMBL/GenBank/DDBJ whole genome shotgun (WGS) entry which is preliminary data.</text>
</comment>
<organism evidence="2 3">
    <name type="scientific">Vineibacter terrae</name>
    <dbReference type="NCBI Taxonomy" id="2586908"/>
    <lineage>
        <taxon>Bacteria</taxon>
        <taxon>Pseudomonadati</taxon>
        <taxon>Pseudomonadota</taxon>
        <taxon>Alphaproteobacteria</taxon>
        <taxon>Hyphomicrobiales</taxon>
        <taxon>Vineibacter</taxon>
    </lineage>
</organism>
<feature type="transmembrane region" description="Helical" evidence="1">
    <location>
        <begin position="56"/>
        <end position="78"/>
    </location>
</feature>